<organism evidence="1 2">
    <name type="scientific">Thiothrix lacustris</name>
    <dbReference type="NCBI Taxonomy" id="525917"/>
    <lineage>
        <taxon>Bacteria</taxon>
        <taxon>Pseudomonadati</taxon>
        <taxon>Pseudomonadota</taxon>
        <taxon>Gammaproteobacteria</taxon>
        <taxon>Thiotrichales</taxon>
        <taxon>Thiotrichaceae</taxon>
        <taxon>Thiothrix</taxon>
    </lineage>
</organism>
<dbReference type="InterPro" id="IPR009734">
    <property type="entry name" value="Myoviridae_GpU"/>
</dbReference>
<name>A0A1Y1QYE0_9GAMM</name>
<dbReference type="EMBL" id="MTEJ01000007">
    <property type="protein sequence ID" value="OQX16162.1"/>
    <property type="molecule type" value="Genomic_DNA"/>
</dbReference>
<dbReference type="Proteomes" id="UP000192491">
    <property type="component" value="Unassembled WGS sequence"/>
</dbReference>
<dbReference type="Pfam" id="PF06995">
    <property type="entry name" value="Phage_P2_GpU"/>
    <property type="match status" value="1"/>
</dbReference>
<evidence type="ECO:0000313" key="1">
    <source>
        <dbReference type="EMBL" id="OQX16162.1"/>
    </source>
</evidence>
<proteinExistence type="predicted"/>
<evidence type="ECO:0000313" key="2">
    <source>
        <dbReference type="Proteomes" id="UP000192491"/>
    </source>
</evidence>
<sequence length="132" mass="15017">MMMQLGRYQFSINAARYNQLQRDTTYLWAAQNRVGGTPSRQFGGLGDDTLTISGVVFPQWRGGVWQVEAMRSEARKGKPLILVSAGWALGRNVFGYWTLNKVTENQSWIGKYGDPAKQEFGLELTYYGMRPR</sequence>
<reference evidence="1 2" key="1">
    <citation type="submission" date="2017-01" db="EMBL/GenBank/DDBJ databases">
        <title>Novel large sulfur bacteria in the metagenomes of groundwater-fed chemosynthetic microbial mats in the Lake Huron basin.</title>
        <authorList>
            <person name="Sharrar A.M."/>
            <person name="Flood B.E."/>
            <person name="Bailey J.V."/>
            <person name="Jones D.S."/>
            <person name="Biddanda B."/>
            <person name="Ruberg S.A."/>
            <person name="Marcus D.N."/>
            <person name="Dick G.J."/>
        </authorList>
    </citation>
    <scope>NUCLEOTIDE SEQUENCE [LARGE SCALE GENOMIC DNA]</scope>
    <source>
        <strain evidence="1">A8</strain>
    </source>
</reference>
<comment type="caution">
    <text evidence="1">The sequence shown here is derived from an EMBL/GenBank/DDBJ whole genome shotgun (WGS) entry which is preliminary data.</text>
</comment>
<gene>
    <name evidence="1" type="ORF">BWK73_04680</name>
</gene>
<protein>
    <recommendedName>
        <fullName evidence="3">Phage tail protein</fullName>
    </recommendedName>
</protein>
<accession>A0A1Y1QYE0</accession>
<evidence type="ECO:0008006" key="3">
    <source>
        <dbReference type="Google" id="ProtNLM"/>
    </source>
</evidence>
<dbReference type="AlphaFoldDB" id="A0A1Y1QYE0"/>